<reference evidence="6 7" key="1">
    <citation type="journal article" date="2014" name="Genome Announc.">
        <title>Draft Genome Sequence of Propane- and Butane-Oxidizing Actinobacterium Rhodococcus ruber IEGM 231.</title>
        <authorList>
            <person name="Ivshina I.B."/>
            <person name="Kuyukina M.S."/>
            <person name="Krivoruchko A.V."/>
            <person name="Barbe V."/>
            <person name="Fischer C."/>
        </authorList>
    </citation>
    <scope>NUCLEOTIDE SEQUENCE [LARGE SCALE GENOMIC DNA]</scope>
</reference>
<evidence type="ECO:0000313" key="6">
    <source>
        <dbReference type="EMBL" id="CDZ89290.1"/>
    </source>
</evidence>
<gene>
    <name evidence="6" type="ORF">RHRU231_470138</name>
</gene>
<protein>
    <submittedName>
        <fullName evidence="6">Ribonuclease</fullName>
    </submittedName>
</protein>
<evidence type="ECO:0000256" key="4">
    <source>
        <dbReference type="ARBA" id="ARBA00022989"/>
    </source>
</evidence>
<dbReference type="InterPro" id="IPR017039">
    <property type="entry name" value="Virul_fac_BrkB"/>
</dbReference>
<keyword evidence="5" id="KW-0472">Membrane</keyword>
<dbReference type="PANTHER" id="PTHR30213:SF1">
    <property type="entry name" value="INNER MEMBRANE PROTEIN YHJD"/>
    <property type="match status" value="1"/>
</dbReference>
<name>A0A098BM40_9NOCA</name>
<evidence type="ECO:0000256" key="5">
    <source>
        <dbReference type="ARBA" id="ARBA00023136"/>
    </source>
</evidence>
<dbReference type="eggNOG" id="COG1295">
    <property type="taxonomic scope" value="Bacteria"/>
</dbReference>
<dbReference type="NCBIfam" id="TIGR00766">
    <property type="entry name" value="inner membrane protein YhjD"/>
    <property type="match status" value="1"/>
</dbReference>
<keyword evidence="4" id="KW-1133">Transmembrane helix</keyword>
<dbReference type="InterPro" id="IPR005274">
    <property type="entry name" value="IM_pro_YhjD"/>
</dbReference>
<dbReference type="EMBL" id="CCSD01000058">
    <property type="protein sequence ID" value="CDZ89290.1"/>
    <property type="molecule type" value="Genomic_DNA"/>
</dbReference>
<accession>A0A098BM40</accession>
<dbReference type="AlphaFoldDB" id="A0A098BM40"/>
<sequence length="354" mass="37333">MADDSTEPSKPGFLERQRAAHPSLDHLVRAGLRYQEQKGDYYAAGITYFSVLSLIPILMLSFSVAGFVLAGRPETLEQLQTAIAQNIPGELGATVQGLVDSAIASRSAVGTVGLLTAAYAGIGWITNLRDALTAMWDHPHVKDGFVRTKVNDALTLLGLGLAIVASLALSAASSGPVMDLFVGVLRLENVPGIGVALTVATIALAVCATWLLFTWVIARLPREPVTFRSAMRAGLLAAVAFEVFKQVGSIYLSRVTSGPAGVAFGPILGVLVFANLTARMLLFATAWAASSKENLVLAHVPPPELARITPRVEVHEGPGLRGGLALVGAGAVGGVLLSERSRAIRRAVRARFRR</sequence>
<organism evidence="6 7">
    <name type="scientific">Rhodococcus ruber</name>
    <dbReference type="NCBI Taxonomy" id="1830"/>
    <lineage>
        <taxon>Bacteria</taxon>
        <taxon>Bacillati</taxon>
        <taxon>Actinomycetota</taxon>
        <taxon>Actinomycetes</taxon>
        <taxon>Mycobacteriales</taxon>
        <taxon>Nocardiaceae</taxon>
        <taxon>Rhodococcus</taxon>
    </lineage>
</organism>
<dbReference type="Proteomes" id="UP000042997">
    <property type="component" value="Unassembled WGS sequence"/>
</dbReference>
<dbReference type="PANTHER" id="PTHR30213">
    <property type="entry name" value="INNER MEMBRANE PROTEIN YHJD"/>
    <property type="match status" value="1"/>
</dbReference>
<evidence type="ECO:0000256" key="2">
    <source>
        <dbReference type="ARBA" id="ARBA00022475"/>
    </source>
</evidence>
<dbReference type="OrthoDB" id="4127374at2"/>
<evidence type="ECO:0000256" key="1">
    <source>
        <dbReference type="ARBA" id="ARBA00004651"/>
    </source>
</evidence>
<evidence type="ECO:0000313" key="7">
    <source>
        <dbReference type="Proteomes" id="UP000042997"/>
    </source>
</evidence>
<dbReference type="RefSeq" id="WP_040272420.1">
    <property type="nucleotide sequence ID" value="NZ_CP023714.1"/>
</dbReference>
<evidence type="ECO:0000256" key="3">
    <source>
        <dbReference type="ARBA" id="ARBA00022692"/>
    </source>
</evidence>
<dbReference type="Pfam" id="PF03631">
    <property type="entry name" value="Virul_fac_BrkB"/>
    <property type="match status" value="1"/>
</dbReference>
<comment type="subcellular location">
    <subcellularLocation>
        <location evidence="1">Cell membrane</location>
        <topology evidence="1">Multi-pass membrane protein</topology>
    </subcellularLocation>
</comment>
<dbReference type="GO" id="GO:0005886">
    <property type="term" value="C:plasma membrane"/>
    <property type="evidence" value="ECO:0007669"/>
    <property type="project" value="UniProtKB-SubCell"/>
</dbReference>
<keyword evidence="3" id="KW-0812">Transmembrane</keyword>
<proteinExistence type="predicted"/>
<keyword evidence="2" id="KW-1003">Cell membrane</keyword>